<dbReference type="Pfam" id="PF00805">
    <property type="entry name" value="Pentapeptide"/>
    <property type="match status" value="2"/>
</dbReference>
<proteinExistence type="predicted"/>
<keyword evidence="4" id="KW-1185">Reference proteome</keyword>
<dbReference type="InterPro" id="IPR001646">
    <property type="entry name" value="5peptide_repeat"/>
</dbReference>
<dbReference type="InterPro" id="IPR051082">
    <property type="entry name" value="Pentapeptide-BTB/POZ_domain"/>
</dbReference>
<dbReference type="EMBL" id="CP117522">
    <property type="protein sequence ID" value="WNE94387.1"/>
    <property type="molecule type" value="Genomic_DNA"/>
</dbReference>
<keyword evidence="2" id="KW-0732">Signal</keyword>
<evidence type="ECO:0000256" key="2">
    <source>
        <dbReference type="SAM" id="SignalP"/>
    </source>
</evidence>
<accession>A0ABY9UR20</accession>
<dbReference type="PANTHER" id="PTHR14136:SF17">
    <property type="entry name" value="BTB_POZ DOMAIN-CONTAINING PROTEIN KCTD9"/>
    <property type="match status" value="1"/>
</dbReference>
<reference evidence="3 4" key="1">
    <citation type="submission" date="2023-02" db="EMBL/GenBank/DDBJ databases">
        <title>Streptomyces sp. SCA4-21 with antifungal activity against Fusarium oxysporum f. sp. cubense, Streptomyces sp. SCA2-17 with antifungal activity against Fusarium oxysporum f. sp. cubense.</title>
        <authorList>
            <person name="Qi D."/>
        </authorList>
    </citation>
    <scope>NUCLEOTIDE SEQUENCE [LARGE SCALE GENOMIC DNA]</scope>
    <source>
        <strain evidence="3 4">SCA4-21</strain>
    </source>
</reference>
<evidence type="ECO:0000313" key="3">
    <source>
        <dbReference type="EMBL" id="WNE94387.1"/>
    </source>
</evidence>
<organism evidence="3 4">
    <name type="scientific">Streptomyces luomodiensis</name>
    <dbReference type="NCBI Taxonomy" id="3026192"/>
    <lineage>
        <taxon>Bacteria</taxon>
        <taxon>Bacillati</taxon>
        <taxon>Actinomycetota</taxon>
        <taxon>Actinomycetes</taxon>
        <taxon>Kitasatosporales</taxon>
        <taxon>Streptomycetaceae</taxon>
        <taxon>Streptomyces</taxon>
    </lineage>
</organism>
<feature type="chain" id="PRO_5046999194" evidence="2">
    <location>
        <begin position="22"/>
        <end position="265"/>
    </location>
</feature>
<gene>
    <name evidence="3" type="ORF">PS467_03115</name>
</gene>
<protein>
    <submittedName>
        <fullName evidence="3">Pentapeptide repeat-containing protein</fullName>
    </submittedName>
</protein>
<dbReference type="Proteomes" id="UP001305606">
    <property type="component" value="Chromosome"/>
</dbReference>
<dbReference type="SUPFAM" id="SSF141571">
    <property type="entry name" value="Pentapeptide repeat-like"/>
    <property type="match status" value="1"/>
</dbReference>
<dbReference type="Gene3D" id="2.160.20.80">
    <property type="entry name" value="E3 ubiquitin-protein ligase SopA"/>
    <property type="match status" value="1"/>
</dbReference>
<evidence type="ECO:0000256" key="1">
    <source>
        <dbReference type="SAM" id="MobiDB-lite"/>
    </source>
</evidence>
<dbReference type="PANTHER" id="PTHR14136">
    <property type="entry name" value="BTB_POZ DOMAIN-CONTAINING PROTEIN KCTD9"/>
    <property type="match status" value="1"/>
</dbReference>
<sequence length="265" mass="27600">MTTRRPRPLSLVIVTAALSSALLIGCGADRHGRSCSGHAGKDLSSRTVAGADLWQKKLRCVNLERSTVTGLVSEANLRRGNLYAGRLAGASLENVDLRGADLRRADLTSATLSQVDLRGADLSGAALGKALLTDVSLDGARLAGTDLRAASLSHVGLTAADLRGADLAGATVSDSDLRGARLRKADVSATSWENVLCPDGSRSSARNSCADHPDRAAARPRAPARTRVSARTRAAARLSVPPAAVPDQPREDSCAAWCACSRPFM</sequence>
<feature type="signal peptide" evidence="2">
    <location>
        <begin position="1"/>
        <end position="21"/>
    </location>
</feature>
<feature type="region of interest" description="Disordered" evidence="1">
    <location>
        <begin position="199"/>
        <end position="229"/>
    </location>
</feature>
<evidence type="ECO:0000313" key="4">
    <source>
        <dbReference type="Proteomes" id="UP001305606"/>
    </source>
</evidence>
<dbReference type="PROSITE" id="PS51257">
    <property type="entry name" value="PROKAR_LIPOPROTEIN"/>
    <property type="match status" value="1"/>
</dbReference>
<dbReference type="RefSeq" id="WP_311033855.1">
    <property type="nucleotide sequence ID" value="NZ_CP117522.1"/>
</dbReference>
<name>A0ABY9UR20_9ACTN</name>